<dbReference type="AlphaFoldDB" id="A0A0H5QPL1"/>
<evidence type="ECO:0000313" key="2">
    <source>
        <dbReference type="EMBL" id="CRZ03983.1"/>
    </source>
</evidence>
<reference evidence="2" key="1">
    <citation type="submission" date="2015-04" db="EMBL/GenBank/DDBJ databases">
        <title>The genome sequence of the plant pathogenic Rhizarian Plasmodiophora brassicae reveals insights in its biotrophic life cycle and the origin of chitin synthesis.</title>
        <authorList>
            <person name="Schwelm A."/>
            <person name="Fogelqvist J."/>
            <person name="Knaust A."/>
            <person name="Julke S."/>
            <person name="Lilja T."/>
            <person name="Dhandapani V."/>
            <person name="Bonilla-Rosso G."/>
            <person name="Karlsson M."/>
            <person name="Shevchenko A."/>
            <person name="Choi S.R."/>
            <person name="Kim H.G."/>
            <person name="Park J.Y."/>
            <person name="Lim Y.P."/>
            <person name="Ludwig-Muller J."/>
            <person name="Dixelius C."/>
        </authorList>
    </citation>
    <scope>NUCLEOTIDE SEQUENCE</scope>
    <source>
        <tissue evidence="2">Potato root galls</tissue>
    </source>
</reference>
<protein>
    <submittedName>
        <fullName evidence="2">Uncharacterized protein</fullName>
    </submittedName>
</protein>
<keyword evidence="1" id="KW-0812">Transmembrane</keyword>
<name>A0A0H5QPL1_9EUKA</name>
<keyword evidence="1" id="KW-1133">Transmembrane helix</keyword>
<proteinExistence type="predicted"/>
<feature type="transmembrane region" description="Helical" evidence="1">
    <location>
        <begin position="60"/>
        <end position="81"/>
    </location>
</feature>
<dbReference type="EMBL" id="HACM01003541">
    <property type="protein sequence ID" value="CRZ03983.1"/>
    <property type="molecule type" value="Transcribed_RNA"/>
</dbReference>
<feature type="non-terminal residue" evidence="2">
    <location>
        <position position="115"/>
    </location>
</feature>
<accession>A0A0H5QPL1</accession>
<evidence type="ECO:0000256" key="1">
    <source>
        <dbReference type="SAM" id="Phobius"/>
    </source>
</evidence>
<keyword evidence="1" id="KW-0472">Membrane</keyword>
<sequence length="115" mass="12746">MSSDLEESVWRSCIVTVLETSQLLSYVFPQTSDGGTISQSSSTVLAVTNLRCLDRSSVETLSIIAVVFCSLYIIVAAFLVFQQQSSRSSPIKLAVVNFKMLTQFFRESSLAFTTW</sequence>
<organism evidence="2">
    <name type="scientific">Spongospora subterranea</name>
    <dbReference type="NCBI Taxonomy" id="70186"/>
    <lineage>
        <taxon>Eukaryota</taxon>
        <taxon>Sar</taxon>
        <taxon>Rhizaria</taxon>
        <taxon>Endomyxa</taxon>
        <taxon>Phytomyxea</taxon>
        <taxon>Plasmodiophorida</taxon>
        <taxon>Plasmodiophoridae</taxon>
        <taxon>Spongospora</taxon>
    </lineage>
</organism>